<keyword evidence="5" id="KW-0498">Mitosis</keyword>
<reference evidence="10 11" key="1">
    <citation type="submission" date="2016-07" db="EMBL/GenBank/DDBJ databases">
        <title>Pervasive Adenine N6-methylation of Active Genes in Fungi.</title>
        <authorList>
            <consortium name="DOE Joint Genome Institute"/>
            <person name="Mondo S.J."/>
            <person name="Dannebaum R.O."/>
            <person name="Kuo R.C."/>
            <person name="Labutti K."/>
            <person name="Haridas S."/>
            <person name="Kuo A."/>
            <person name="Salamov A."/>
            <person name="Ahrendt S.R."/>
            <person name="Lipzen A."/>
            <person name="Sullivan W."/>
            <person name="Andreopoulos W.B."/>
            <person name="Clum A."/>
            <person name="Lindquist E."/>
            <person name="Daum C."/>
            <person name="Ramamoorthy G.K."/>
            <person name="Gryganskyi A."/>
            <person name="Culley D."/>
            <person name="Magnuson J.K."/>
            <person name="James T.Y."/>
            <person name="O'Malley M.A."/>
            <person name="Stajich J.E."/>
            <person name="Spatafora J.W."/>
            <person name="Visel A."/>
            <person name="Grigoriev I.V."/>
        </authorList>
    </citation>
    <scope>NUCLEOTIDE SEQUENCE [LARGE SCALE GENOMIC DNA]</scope>
    <source>
        <strain evidence="10 11">CBS 931.73</strain>
    </source>
</reference>
<sequence length="278" mass="31454">MSPKTRSGKSQDDSNAVALATELVTEHLGFLPLAFVDDVINSVNELIYQATSSLERFVESELGANEHVEQGINQIETLLESAVDKNFDIFELYVLKNIFTIPPGVNVELPHYKNVDYTLSMEEDEKLDEELEQLRKQLVAEKCFNHKLKKAVTNTSKKLSYYEDRKSQLDFIYTSAKNANIASLKDAVSLVADQVGELENQLFKVRRQANQEAFSKLATNTDTRTTYLNGVVAAYIAKQKSKEQGEDDAMDVDTEDKYTTEIASLSDWKDFTNTIRKQ</sequence>
<organism evidence="10 11">
    <name type="scientific">Basidiobolus meristosporus CBS 931.73</name>
    <dbReference type="NCBI Taxonomy" id="1314790"/>
    <lineage>
        <taxon>Eukaryota</taxon>
        <taxon>Fungi</taxon>
        <taxon>Fungi incertae sedis</taxon>
        <taxon>Zoopagomycota</taxon>
        <taxon>Entomophthoromycotina</taxon>
        <taxon>Basidiobolomycetes</taxon>
        <taxon>Basidiobolales</taxon>
        <taxon>Basidiobolaceae</taxon>
        <taxon>Basidiobolus</taxon>
    </lineage>
</organism>
<evidence type="ECO:0000256" key="9">
    <source>
        <dbReference type="ARBA" id="ARBA00023328"/>
    </source>
</evidence>
<dbReference type="OrthoDB" id="1884855at2759"/>
<comment type="caution">
    <text evidence="10">The sequence shown here is derived from an EMBL/GenBank/DDBJ whole genome shotgun (WGS) entry which is preliminary data.</text>
</comment>
<evidence type="ECO:0000256" key="1">
    <source>
        <dbReference type="ARBA" id="ARBA00004629"/>
    </source>
</evidence>
<name>A0A1Y1YTD6_9FUNG</name>
<evidence type="ECO:0000256" key="6">
    <source>
        <dbReference type="ARBA" id="ARBA00022838"/>
    </source>
</evidence>
<dbReference type="FunCoup" id="A0A1Y1YTD6">
    <property type="interactions" value="8"/>
</dbReference>
<dbReference type="STRING" id="1314790.A0A1Y1YTD6"/>
<dbReference type="AlphaFoldDB" id="A0A1Y1YTD6"/>
<keyword evidence="6" id="KW-0995">Kinetochore</keyword>
<evidence type="ECO:0000313" key="10">
    <source>
        <dbReference type="EMBL" id="ORY01219.1"/>
    </source>
</evidence>
<evidence type="ECO:0000256" key="8">
    <source>
        <dbReference type="ARBA" id="ARBA00023306"/>
    </source>
</evidence>
<keyword evidence="3" id="KW-0158">Chromosome</keyword>
<keyword evidence="7" id="KW-0175">Coiled coil</keyword>
<dbReference type="GO" id="GO:0051301">
    <property type="term" value="P:cell division"/>
    <property type="evidence" value="ECO:0007669"/>
    <property type="project" value="UniProtKB-KW"/>
</dbReference>
<evidence type="ECO:0000256" key="2">
    <source>
        <dbReference type="ARBA" id="ARBA00008643"/>
    </source>
</evidence>
<dbReference type="Proteomes" id="UP000193498">
    <property type="component" value="Unassembled WGS sequence"/>
</dbReference>
<keyword evidence="9" id="KW-0137">Centromere</keyword>
<evidence type="ECO:0000256" key="3">
    <source>
        <dbReference type="ARBA" id="ARBA00022454"/>
    </source>
</evidence>
<dbReference type="Pfam" id="PF05859">
    <property type="entry name" value="Mis12"/>
    <property type="match status" value="1"/>
</dbReference>
<evidence type="ECO:0000256" key="7">
    <source>
        <dbReference type="ARBA" id="ARBA00023054"/>
    </source>
</evidence>
<dbReference type="InterPro" id="IPR008685">
    <property type="entry name" value="Centromere_Mis12"/>
</dbReference>
<keyword evidence="11" id="KW-1185">Reference proteome</keyword>
<dbReference type="EMBL" id="MCFE01000072">
    <property type="protein sequence ID" value="ORY01219.1"/>
    <property type="molecule type" value="Genomic_DNA"/>
</dbReference>
<evidence type="ECO:0000256" key="4">
    <source>
        <dbReference type="ARBA" id="ARBA00022618"/>
    </source>
</evidence>
<comment type="similarity">
    <text evidence="2">Belongs to the mis12 family.</text>
</comment>
<gene>
    <name evidence="10" type="ORF">K493DRAFT_335017</name>
</gene>
<keyword evidence="8" id="KW-0131">Cell cycle</keyword>
<accession>A0A1Y1YTD6</accession>
<dbReference type="PANTHER" id="PTHR14527">
    <property type="entry name" value="PROTEIN MIS12 HOMOLOG"/>
    <property type="match status" value="1"/>
</dbReference>
<dbReference type="GO" id="GO:0000444">
    <property type="term" value="C:MIS12/MIND type complex"/>
    <property type="evidence" value="ECO:0007669"/>
    <property type="project" value="TreeGrafter"/>
</dbReference>
<dbReference type="PANTHER" id="PTHR14527:SF2">
    <property type="entry name" value="PROTEIN MIS12 HOMOLOG"/>
    <property type="match status" value="1"/>
</dbReference>
<evidence type="ECO:0000313" key="11">
    <source>
        <dbReference type="Proteomes" id="UP000193498"/>
    </source>
</evidence>
<dbReference type="InParanoid" id="A0A1Y1YTD6"/>
<dbReference type="GO" id="GO:0000070">
    <property type="term" value="P:mitotic sister chromatid segregation"/>
    <property type="evidence" value="ECO:0007669"/>
    <property type="project" value="TreeGrafter"/>
</dbReference>
<proteinExistence type="inferred from homology"/>
<evidence type="ECO:0000256" key="5">
    <source>
        <dbReference type="ARBA" id="ARBA00022776"/>
    </source>
</evidence>
<keyword evidence="4" id="KW-0132">Cell division</keyword>
<dbReference type="GO" id="GO:0005634">
    <property type="term" value="C:nucleus"/>
    <property type="evidence" value="ECO:0007669"/>
    <property type="project" value="InterPro"/>
</dbReference>
<comment type="subcellular location">
    <subcellularLocation>
        <location evidence="1">Chromosome</location>
        <location evidence="1">Centromere</location>
        <location evidence="1">Kinetochore</location>
    </subcellularLocation>
</comment>
<dbReference type="GO" id="GO:0051382">
    <property type="term" value="P:kinetochore assembly"/>
    <property type="evidence" value="ECO:0007669"/>
    <property type="project" value="TreeGrafter"/>
</dbReference>
<protein>
    <submittedName>
        <fullName evidence="10">Mis12-domain-containing protein</fullName>
    </submittedName>
</protein>